<accession>A0AAV4WD77</accession>
<dbReference type="Proteomes" id="UP001054945">
    <property type="component" value="Unassembled WGS sequence"/>
</dbReference>
<gene>
    <name evidence="1" type="primary">AVEN_14427_1</name>
    <name evidence="1" type="ORF">CEXT_408061</name>
</gene>
<proteinExistence type="predicted"/>
<comment type="caution">
    <text evidence="1">The sequence shown here is derived from an EMBL/GenBank/DDBJ whole genome shotgun (WGS) entry which is preliminary data.</text>
</comment>
<organism evidence="1 2">
    <name type="scientific">Caerostris extrusa</name>
    <name type="common">Bark spider</name>
    <name type="synonym">Caerostris bankana</name>
    <dbReference type="NCBI Taxonomy" id="172846"/>
    <lineage>
        <taxon>Eukaryota</taxon>
        <taxon>Metazoa</taxon>
        <taxon>Ecdysozoa</taxon>
        <taxon>Arthropoda</taxon>
        <taxon>Chelicerata</taxon>
        <taxon>Arachnida</taxon>
        <taxon>Araneae</taxon>
        <taxon>Araneomorphae</taxon>
        <taxon>Entelegynae</taxon>
        <taxon>Araneoidea</taxon>
        <taxon>Araneidae</taxon>
        <taxon>Caerostris</taxon>
    </lineage>
</organism>
<evidence type="ECO:0000313" key="2">
    <source>
        <dbReference type="Proteomes" id="UP001054945"/>
    </source>
</evidence>
<keyword evidence="2" id="KW-1185">Reference proteome</keyword>
<name>A0AAV4WD77_CAEEX</name>
<dbReference type="EMBL" id="BPLR01015991">
    <property type="protein sequence ID" value="GIY80303.1"/>
    <property type="molecule type" value="Genomic_DNA"/>
</dbReference>
<reference evidence="1 2" key="1">
    <citation type="submission" date="2021-06" db="EMBL/GenBank/DDBJ databases">
        <title>Caerostris extrusa draft genome.</title>
        <authorList>
            <person name="Kono N."/>
            <person name="Arakawa K."/>
        </authorList>
    </citation>
    <scope>NUCLEOTIDE SEQUENCE [LARGE SCALE GENOMIC DNA]</scope>
</reference>
<evidence type="ECO:0000313" key="1">
    <source>
        <dbReference type="EMBL" id="GIY80303.1"/>
    </source>
</evidence>
<protein>
    <submittedName>
        <fullName evidence="1">Uncharacterized protein</fullName>
    </submittedName>
</protein>
<dbReference type="AlphaFoldDB" id="A0AAV4WD77"/>
<sequence>MLTDFKADSLNCCTKELGYLLLKFFEKYDYSVQAIHFCSTKLFLSASNPHLYIFADLANMVFQRECYLLSIELYILGLTCDINVLLNAREQSLPKMYIDAVEGYLSIMYEKFTRFFKDISPEIIRECMFNSFLLLPSARKLNVIRELTYNVIDNNRRNLRSSRRVKIDHPLLDNRIIGIPNSFKKDLVIVFESIRPLDFRYACFNWRKDSMSKLENYLRSFNKKNGISHVEEKVLDTNTSTTLSEESVKRPMQSKTPKGIIPKKKLDTTHNVFKHQFTVDTVSEKPGNECQKANSLAKKRQIEEATDFSIAKKVVADNNIEYMHYANDSNNKLHMEQIQPLKFSELGKNDYILLERESGQSEIAKNVVEKMDFICTDESTFSSHSEKSLNQYEKMQVLPDDQHIAVLQKTWIL</sequence>